<dbReference type="InterPro" id="IPR001304">
    <property type="entry name" value="C-type_lectin-like"/>
</dbReference>
<dbReference type="AlphaFoldDB" id="A0AAN8PH62"/>
<dbReference type="SUPFAM" id="SSF56436">
    <property type="entry name" value="C-type lectin-like"/>
    <property type="match status" value="1"/>
</dbReference>
<feature type="domain" description="C-type lectin" evidence="1">
    <location>
        <begin position="61"/>
        <end position="177"/>
    </location>
</feature>
<evidence type="ECO:0000259" key="1">
    <source>
        <dbReference type="PROSITE" id="PS50041"/>
    </source>
</evidence>
<keyword evidence="3" id="KW-1185">Reference proteome</keyword>
<proteinExistence type="predicted"/>
<evidence type="ECO:0000313" key="2">
    <source>
        <dbReference type="EMBL" id="KAK6174883.1"/>
    </source>
</evidence>
<dbReference type="EMBL" id="JAZGQO010000010">
    <property type="protein sequence ID" value="KAK6174883.1"/>
    <property type="molecule type" value="Genomic_DNA"/>
</dbReference>
<dbReference type="PANTHER" id="PTHR22803">
    <property type="entry name" value="MANNOSE, PHOSPHOLIPASE, LECTIN RECEPTOR RELATED"/>
    <property type="match status" value="1"/>
</dbReference>
<protein>
    <recommendedName>
        <fullName evidence="1">C-type lectin domain-containing protein</fullName>
    </recommendedName>
</protein>
<dbReference type="SMART" id="SM00034">
    <property type="entry name" value="CLECT"/>
    <property type="match status" value="1"/>
</dbReference>
<sequence>MFDCDQIYMEDKICYCLAPGYVPLSDPMISGEVTLTTHSYIHQIYYDKSECFTRNYTIFSGTNYCLKFIATLAPWPDAEQHCKQNGGHLVSAETPDKLNHIRLTTDSNYPNIYLGGFRPAEATDNSVYRWINHERVDNSFWRPNEPNSFNRESVVEIYDNGLLNNRNKDTKFTFICEILVTGLMG</sequence>
<dbReference type="CDD" id="cd00037">
    <property type="entry name" value="CLECT"/>
    <property type="match status" value="1"/>
</dbReference>
<organism evidence="2 3">
    <name type="scientific">Patella caerulea</name>
    <name type="common">Rayed Mediterranean limpet</name>
    <dbReference type="NCBI Taxonomy" id="87958"/>
    <lineage>
        <taxon>Eukaryota</taxon>
        <taxon>Metazoa</taxon>
        <taxon>Spiralia</taxon>
        <taxon>Lophotrochozoa</taxon>
        <taxon>Mollusca</taxon>
        <taxon>Gastropoda</taxon>
        <taxon>Patellogastropoda</taxon>
        <taxon>Patelloidea</taxon>
        <taxon>Patellidae</taxon>
        <taxon>Patella</taxon>
    </lineage>
</organism>
<dbReference type="InterPro" id="IPR016186">
    <property type="entry name" value="C-type_lectin-like/link_sf"/>
</dbReference>
<comment type="caution">
    <text evidence="2">The sequence shown here is derived from an EMBL/GenBank/DDBJ whole genome shotgun (WGS) entry which is preliminary data.</text>
</comment>
<dbReference type="Proteomes" id="UP001347796">
    <property type="component" value="Unassembled WGS sequence"/>
</dbReference>
<name>A0AAN8PH62_PATCE</name>
<accession>A0AAN8PH62</accession>
<dbReference type="Pfam" id="PF00059">
    <property type="entry name" value="Lectin_C"/>
    <property type="match status" value="1"/>
</dbReference>
<dbReference type="InterPro" id="IPR016187">
    <property type="entry name" value="CTDL_fold"/>
</dbReference>
<reference evidence="2 3" key="1">
    <citation type="submission" date="2024-01" db="EMBL/GenBank/DDBJ databases">
        <title>The genome of the rayed Mediterranean limpet Patella caerulea (Linnaeus, 1758).</title>
        <authorList>
            <person name="Anh-Thu Weber A."/>
            <person name="Halstead-Nussloch G."/>
        </authorList>
    </citation>
    <scope>NUCLEOTIDE SEQUENCE [LARGE SCALE GENOMIC DNA]</scope>
    <source>
        <strain evidence="2">AATW-2023a</strain>
        <tissue evidence="2">Whole specimen</tissue>
    </source>
</reference>
<gene>
    <name evidence="2" type="ORF">SNE40_013447</name>
</gene>
<dbReference type="PROSITE" id="PS50041">
    <property type="entry name" value="C_TYPE_LECTIN_2"/>
    <property type="match status" value="1"/>
</dbReference>
<dbReference type="Gene3D" id="3.10.100.10">
    <property type="entry name" value="Mannose-Binding Protein A, subunit A"/>
    <property type="match status" value="1"/>
</dbReference>
<evidence type="ECO:0000313" key="3">
    <source>
        <dbReference type="Proteomes" id="UP001347796"/>
    </source>
</evidence>
<dbReference type="InterPro" id="IPR050111">
    <property type="entry name" value="C-type_lectin/snaclec_domain"/>
</dbReference>